<accession>A0A0C9ZI79</accession>
<reference evidence="2 3" key="1">
    <citation type="submission" date="2014-04" db="EMBL/GenBank/DDBJ databases">
        <authorList>
            <consortium name="DOE Joint Genome Institute"/>
            <person name="Kuo A."/>
            <person name="Kohler A."/>
            <person name="Costa M.D."/>
            <person name="Nagy L.G."/>
            <person name="Floudas D."/>
            <person name="Copeland A."/>
            <person name="Barry K.W."/>
            <person name="Cichocki N."/>
            <person name="Veneault-Fourrey C."/>
            <person name="LaButti K."/>
            <person name="Lindquist E.A."/>
            <person name="Lipzen A."/>
            <person name="Lundell T."/>
            <person name="Morin E."/>
            <person name="Murat C."/>
            <person name="Sun H."/>
            <person name="Tunlid A."/>
            <person name="Henrissat B."/>
            <person name="Grigoriev I.V."/>
            <person name="Hibbett D.S."/>
            <person name="Martin F."/>
            <person name="Nordberg H.P."/>
            <person name="Cantor M.N."/>
            <person name="Hua S.X."/>
        </authorList>
    </citation>
    <scope>NUCLEOTIDE SEQUENCE [LARGE SCALE GENOMIC DNA]</scope>
    <source>
        <strain evidence="2 3">441</strain>
    </source>
</reference>
<dbReference type="PROSITE" id="PS50005">
    <property type="entry name" value="TPR"/>
    <property type="match status" value="1"/>
</dbReference>
<organism evidence="2 3">
    <name type="scientific">Pisolithus microcarpus 441</name>
    <dbReference type="NCBI Taxonomy" id="765257"/>
    <lineage>
        <taxon>Eukaryota</taxon>
        <taxon>Fungi</taxon>
        <taxon>Dikarya</taxon>
        <taxon>Basidiomycota</taxon>
        <taxon>Agaricomycotina</taxon>
        <taxon>Agaricomycetes</taxon>
        <taxon>Agaricomycetidae</taxon>
        <taxon>Boletales</taxon>
        <taxon>Sclerodermatineae</taxon>
        <taxon>Pisolithaceae</taxon>
        <taxon>Pisolithus</taxon>
    </lineage>
</organism>
<evidence type="ECO:0000256" key="1">
    <source>
        <dbReference type="PROSITE-ProRule" id="PRU00339"/>
    </source>
</evidence>
<dbReference type="AlphaFoldDB" id="A0A0C9ZI79"/>
<dbReference type="GO" id="GO:0005829">
    <property type="term" value="C:cytosol"/>
    <property type="evidence" value="ECO:0007669"/>
    <property type="project" value="TreeGrafter"/>
</dbReference>
<evidence type="ECO:0008006" key="4">
    <source>
        <dbReference type="Google" id="ProtNLM"/>
    </source>
</evidence>
<reference evidence="3" key="2">
    <citation type="submission" date="2015-01" db="EMBL/GenBank/DDBJ databases">
        <title>Evolutionary Origins and Diversification of the Mycorrhizal Mutualists.</title>
        <authorList>
            <consortium name="DOE Joint Genome Institute"/>
            <consortium name="Mycorrhizal Genomics Consortium"/>
            <person name="Kohler A."/>
            <person name="Kuo A."/>
            <person name="Nagy L.G."/>
            <person name="Floudas D."/>
            <person name="Copeland A."/>
            <person name="Barry K.W."/>
            <person name="Cichocki N."/>
            <person name="Veneault-Fourrey C."/>
            <person name="LaButti K."/>
            <person name="Lindquist E.A."/>
            <person name="Lipzen A."/>
            <person name="Lundell T."/>
            <person name="Morin E."/>
            <person name="Murat C."/>
            <person name="Riley R."/>
            <person name="Ohm R."/>
            <person name="Sun H."/>
            <person name="Tunlid A."/>
            <person name="Henrissat B."/>
            <person name="Grigoriev I.V."/>
            <person name="Hibbett D.S."/>
            <person name="Martin F."/>
        </authorList>
    </citation>
    <scope>NUCLEOTIDE SEQUENCE [LARGE SCALE GENOMIC DNA]</scope>
    <source>
        <strain evidence="3">441</strain>
    </source>
</reference>
<evidence type="ECO:0000313" key="2">
    <source>
        <dbReference type="EMBL" id="KIK19708.1"/>
    </source>
</evidence>
<gene>
    <name evidence="2" type="ORF">PISMIDRAFT_48871</name>
</gene>
<dbReference type="Proteomes" id="UP000054018">
    <property type="component" value="Unassembled WGS sequence"/>
</dbReference>
<feature type="non-terminal residue" evidence="2">
    <location>
        <position position="1"/>
    </location>
</feature>
<keyword evidence="1" id="KW-0802">TPR repeat</keyword>
<dbReference type="InterPro" id="IPR050754">
    <property type="entry name" value="FKBP4/5/8-like"/>
</dbReference>
<dbReference type="Gene3D" id="1.25.40.10">
    <property type="entry name" value="Tetratricopeptide repeat domain"/>
    <property type="match status" value="1"/>
</dbReference>
<evidence type="ECO:0000313" key="3">
    <source>
        <dbReference type="Proteomes" id="UP000054018"/>
    </source>
</evidence>
<dbReference type="PANTHER" id="PTHR46512">
    <property type="entry name" value="PEPTIDYLPROLYL ISOMERASE"/>
    <property type="match status" value="1"/>
</dbReference>
<dbReference type="InterPro" id="IPR011990">
    <property type="entry name" value="TPR-like_helical_dom_sf"/>
</dbReference>
<dbReference type="OrthoDB" id="433738at2759"/>
<dbReference type="EMBL" id="KN833780">
    <property type="protein sequence ID" value="KIK19708.1"/>
    <property type="molecule type" value="Genomic_DNA"/>
</dbReference>
<name>A0A0C9ZI79_9AGAM</name>
<dbReference type="STRING" id="765257.A0A0C9ZI79"/>
<dbReference type="SMART" id="SM00028">
    <property type="entry name" value="TPR"/>
    <property type="match status" value="3"/>
</dbReference>
<dbReference type="GO" id="GO:0044183">
    <property type="term" value="F:protein folding chaperone"/>
    <property type="evidence" value="ECO:0007669"/>
    <property type="project" value="TreeGrafter"/>
</dbReference>
<dbReference type="GO" id="GO:0012505">
    <property type="term" value="C:endomembrane system"/>
    <property type="evidence" value="ECO:0007669"/>
    <property type="project" value="TreeGrafter"/>
</dbReference>
<dbReference type="PANTHER" id="PTHR46512:SF1">
    <property type="entry name" value="PEPTIDYLPROLYL ISOMERASE"/>
    <property type="match status" value="1"/>
</dbReference>
<dbReference type="Pfam" id="PF14559">
    <property type="entry name" value="TPR_19"/>
    <property type="match status" value="1"/>
</dbReference>
<protein>
    <recommendedName>
        <fullName evidence="4">TPR-like protein</fullName>
    </recommendedName>
</protein>
<dbReference type="GO" id="GO:0016020">
    <property type="term" value="C:membrane"/>
    <property type="evidence" value="ECO:0007669"/>
    <property type="project" value="TreeGrafter"/>
</dbReference>
<dbReference type="InterPro" id="IPR019734">
    <property type="entry name" value="TPR_rpt"/>
</dbReference>
<sequence length="192" mass="20666">TTSTGGESPPSANSNIVSAIESKITTGRSKKDAGDAAFKRGDVKGALRSYHEAVMYLSGVDRQVIANAKNIFDTGAPAALSDESKGEGKTEVDLILEKVYANMSACHIKQEKWKRALETADKALAKNPKNSKALFRKGKALGEMGLFVKAETALMEVKKISPAEEAIVDAEIARLRAVDNERQRAADKKMRG</sequence>
<feature type="non-terminal residue" evidence="2">
    <location>
        <position position="192"/>
    </location>
</feature>
<dbReference type="HOGENOM" id="CLU_089717_0_0_1"/>
<dbReference type="GO" id="GO:0005740">
    <property type="term" value="C:mitochondrial envelope"/>
    <property type="evidence" value="ECO:0007669"/>
    <property type="project" value="TreeGrafter"/>
</dbReference>
<keyword evidence="3" id="KW-1185">Reference proteome</keyword>
<dbReference type="GO" id="GO:0043066">
    <property type="term" value="P:negative regulation of apoptotic process"/>
    <property type="evidence" value="ECO:0007669"/>
    <property type="project" value="TreeGrafter"/>
</dbReference>
<proteinExistence type="predicted"/>
<dbReference type="SUPFAM" id="SSF48452">
    <property type="entry name" value="TPR-like"/>
    <property type="match status" value="1"/>
</dbReference>
<feature type="repeat" description="TPR" evidence="1">
    <location>
        <begin position="97"/>
        <end position="130"/>
    </location>
</feature>